<feature type="domain" description="DUF4113" evidence="1">
    <location>
        <begin position="60"/>
        <end position="108"/>
    </location>
</feature>
<accession>A0A645DKL1</accession>
<name>A0A645DKL1_9ZZZZ</name>
<gene>
    <name evidence="2" type="ORF">SDC9_137100</name>
</gene>
<reference evidence="2" key="1">
    <citation type="submission" date="2019-08" db="EMBL/GenBank/DDBJ databases">
        <authorList>
            <person name="Kucharzyk K."/>
            <person name="Murdoch R.W."/>
            <person name="Higgins S."/>
            <person name="Loffler F."/>
        </authorList>
    </citation>
    <scope>NUCLEOTIDE SEQUENCE</scope>
</reference>
<proteinExistence type="predicted"/>
<comment type="caution">
    <text evidence="2">The sequence shown here is derived from an EMBL/GenBank/DDBJ whole genome shotgun (WGS) entry which is preliminary data.</text>
</comment>
<dbReference type="InterPro" id="IPR025188">
    <property type="entry name" value="DUF4113"/>
</dbReference>
<evidence type="ECO:0000313" key="2">
    <source>
        <dbReference type="EMBL" id="MPM89984.1"/>
    </source>
</evidence>
<protein>
    <recommendedName>
        <fullName evidence="1">DUF4113 domain-containing protein</fullName>
    </recommendedName>
</protein>
<evidence type="ECO:0000259" key="1">
    <source>
        <dbReference type="Pfam" id="PF13438"/>
    </source>
</evidence>
<dbReference type="Pfam" id="PF13438">
    <property type="entry name" value="DUF4113"/>
    <property type="match status" value="1"/>
</dbReference>
<organism evidence="2">
    <name type="scientific">bioreactor metagenome</name>
    <dbReference type="NCBI Taxonomy" id="1076179"/>
    <lineage>
        <taxon>unclassified sequences</taxon>
        <taxon>metagenomes</taxon>
        <taxon>ecological metagenomes</taxon>
    </lineage>
</organism>
<sequence length="110" mass="12213">MDSATDSTLEIVKGAISGLTKIYRKDYSYKKAGVILLDITRKESTPADMFCGYDSQKHSALMDTIDKLNARYGNNTLVTATQGVSGIKANSNHLSRRYTTCWDDIIEVKI</sequence>
<dbReference type="AlphaFoldDB" id="A0A645DKL1"/>
<dbReference type="EMBL" id="VSSQ01037328">
    <property type="protein sequence ID" value="MPM89984.1"/>
    <property type="molecule type" value="Genomic_DNA"/>
</dbReference>